<dbReference type="EMBL" id="SNWQ01000007">
    <property type="protein sequence ID" value="TDO48500.1"/>
    <property type="molecule type" value="Genomic_DNA"/>
</dbReference>
<accession>A0A4R6KFA2</accession>
<evidence type="ECO:0000313" key="2">
    <source>
        <dbReference type="Proteomes" id="UP000295388"/>
    </source>
</evidence>
<gene>
    <name evidence="1" type="ORF">EV643_107129</name>
</gene>
<proteinExistence type="predicted"/>
<evidence type="ECO:0000313" key="1">
    <source>
        <dbReference type="EMBL" id="TDO48500.1"/>
    </source>
</evidence>
<sequence length="124" mass="14075">MIVSGTERHDAEPPLLLFDDDDWLDVYDSVSRMLDHLEYPAIDEVVFVADANGRAVHLSVAGEEVVIEGVAASPQLNELRERVETFFDRWTDGAPPKRSDDPREYVQSVVSRYSAVPMRSKKRK</sequence>
<protein>
    <submittedName>
        <fullName evidence="1">Uncharacterized protein</fullName>
    </submittedName>
</protein>
<dbReference type="AlphaFoldDB" id="A0A4R6KFA2"/>
<name>A0A4R6KFA2_9ACTN</name>
<dbReference type="Proteomes" id="UP000295388">
    <property type="component" value="Unassembled WGS sequence"/>
</dbReference>
<keyword evidence="2" id="KW-1185">Reference proteome</keyword>
<organism evidence="1 2">
    <name type="scientific">Kribbella caucasensis</name>
    <dbReference type="NCBI Taxonomy" id="2512215"/>
    <lineage>
        <taxon>Bacteria</taxon>
        <taxon>Bacillati</taxon>
        <taxon>Actinomycetota</taxon>
        <taxon>Actinomycetes</taxon>
        <taxon>Propionibacteriales</taxon>
        <taxon>Kribbellaceae</taxon>
        <taxon>Kribbella</taxon>
    </lineage>
</organism>
<comment type="caution">
    <text evidence="1">The sequence shown here is derived from an EMBL/GenBank/DDBJ whole genome shotgun (WGS) entry which is preliminary data.</text>
</comment>
<reference evidence="1 2" key="1">
    <citation type="submission" date="2019-03" db="EMBL/GenBank/DDBJ databases">
        <title>Genomic Encyclopedia of Type Strains, Phase III (KMG-III): the genomes of soil and plant-associated and newly described type strains.</title>
        <authorList>
            <person name="Whitman W."/>
        </authorList>
    </citation>
    <scope>NUCLEOTIDE SEQUENCE [LARGE SCALE GENOMIC DNA]</scope>
    <source>
        <strain evidence="1 2">VKM Ac-2527</strain>
    </source>
</reference>